<accession>A0A3L8PRB1</accession>
<gene>
    <name evidence="2" type="ORF">D5018_19940</name>
</gene>
<dbReference type="OrthoDB" id="279005at2"/>
<evidence type="ECO:0000313" key="2">
    <source>
        <dbReference type="EMBL" id="RLV57927.1"/>
    </source>
</evidence>
<feature type="domain" description="MobA/VirD2-like nuclease" evidence="1">
    <location>
        <begin position="73"/>
        <end position="167"/>
    </location>
</feature>
<name>A0A3L8PRB1_9GAMM</name>
<comment type="caution">
    <text evidence="2">The sequence shown here is derived from an EMBL/GenBank/DDBJ whole genome shotgun (WGS) entry which is preliminary data.</text>
</comment>
<dbReference type="Gene3D" id="3.30.930.30">
    <property type="match status" value="1"/>
</dbReference>
<evidence type="ECO:0000313" key="3">
    <source>
        <dbReference type="Proteomes" id="UP000281474"/>
    </source>
</evidence>
<dbReference type="RefSeq" id="WP_121840735.1">
    <property type="nucleotide sequence ID" value="NZ_ML014867.1"/>
</dbReference>
<evidence type="ECO:0000259" key="1">
    <source>
        <dbReference type="Pfam" id="PF03432"/>
    </source>
</evidence>
<dbReference type="InterPro" id="IPR005094">
    <property type="entry name" value="Endonuclease_MobA/VirD2"/>
</dbReference>
<dbReference type="AlphaFoldDB" id="A0A3L8PRB1"/>
<proteinExistence type="predicted"/>
<dbReference type="Proteomes" id="UP000281474">
    <property type="component" value="Unassembled WGS sequence"/>
</dbReference>
<sequence length="218" mass="25202">MSSLTNDTISGLLSGDVRHKTNRIKPLSRYSKKPPEVMVKISGYCYSADHTQSHFDYISRNGKLEIEDECGQVYQNKQSLHLLAQDWEEPQANTKRRARHSTHIVLSMPDGTEPKAVKKAVREFAKKTFAYNHQYVMALHTDTDSPHVHLTVKNLGFDRKRLHVRKGLPQVWRERFAKEMERQGVAAEATPYLKPWVEQITLPQRKKSYSQEIESDVT</sequence>
<protein>
    <submittedName>
        <fullName evidence="2">DNA relaxase</fullName>
    </submittedName>
</protein>
<organism evidence="2 3">
    <name type="scientific">Parashewanella curva</name>
    <dbReference type="NCBI Taxonomy" id="2338552"/>
    <lineage>
        <taxon>Bacteria</taxon>
        <taxon>Pseudomonadati</taxon>
        <taxon>Pseudomonadota</taxon>
        <taxon>Gammaproteobacteria</taxon>
        <taxon>Alteromonadales</taxon>
        <taxon>Shewanellaceae</taxon>
        <taxon>Parashewanella</taxon>
    </lineage>
</organism>
<dbReference type="EMBL" id="QZEI01000118">
    <property type="protein sequence ID" value="RLV57927.1"/>
    <property type="molecule type" value="Genomic_DNA"/>
</dbReference>
<keyword evidence="3" id="KW-1185">Reference proteome</keyword>
<reference evidence="2 3" key="1">
    <citation type="submission" date="2018-09" db="EMBL/GenBank/DDBJ databases">
        <title>Phylogeny of the Shewanellaceae, and recommendation for two new genera, Pseudoshewanella and Parashewanella.</title>
        <authorList>
            <person name="Wang G."/>
        </authorList>
    </citation>
    <scope>NUCLEOTIDE SEQUENCE [LARGE SCALE GENOMIC DNA]</scope>
    <source>
        <strain evidence="2 3">C51</strain>
    </source>
</reference>
<dbReference type="Pfam" id="PF03432">
    <property type="entry name" value="Relaxase"/>
    <property type="match status" value="1"/>
</dbReference>